<dbReference type="InterPro" id="IPR036938">
    <property type="entry name" value="PAP2/HPO_sf"/>
</dbReference>
<sequence length="205" mass="23682">MSELDYEIFHWINGGAGYATFWNPLMIFLSKYAVLLFMIGAVVYWFTRARANRRMITEALVSAAIGVTVNWVLGELFYRDRPFVNHEVIQLVHHEANASFPSTHSLGSFVIAMTIWQFRRRDGWMWLVLAAGIALSRVWTGVHYPGDVLAGACIGILVSVLVHRLFTRISLANSLMELGIYGYERLEMKIWPRSRRRSRHHSMHR</sequence>
<dbReference type="Proteomes" id="UP000078148">
    <property type="component" value="Chromosome"/>
</dbReference>
<dbReference type="InterPro" id="IPR000326">
    <property type="entry name" value="PAP2/HPO"/>
</dbReference>
<protein>
    <submittedName>
        <fullName evidence="3">Undecaprenyl-diphosphatase</fullName>
    </submittedName>
</protein>
<reference evidence="3 4" key="2">
    <citation type="journal article" date="2016" name="Int. J. Syst. Evol. Microbiol.">
        <title>Paenibacillus bovis sp. nov., isolated from raw yak (Bos grunniens) milk.</title>
        <authorList>
            <person name="Gao C."/>
            <person name="Han J."/>
            <person name="Liu Z."/>
            <person name="Xu X."/>
            <person name="Hang F."/>
            <person name="Wu Z."/>
        </authorList>
    </citation>
    <scope>NUCLEOTIDE SEQUENCE [LARGE SCALE GENOMIC DNA]</scope>
    <source>
        <strain evidence="3 4">BD3526</strain>
    </source>
</reference>
<dbReference type="PANTHER" id="PTHR14969">
    <property type="entry name" value="SPHINGOSINE-1-PHOSPHATE PHOSPHOHYDROLASE"/>
    <property type="match status" value="1"/>
</dbReference>
<gene>
    <name evidence="3" type="ORF">AR543_13010</name>
</gene>
<keyword evidence="1" id="KW-1133">Transmembrane helix</keyword>
<evidence type="ECO:0000313" key="4">
    <source>
        <dbReference type="Proteomes" id="UP000078148"/>
    </source>
</evidence>
<accession>A0A172ZGX6</accession>
<evidence type="ECO:0000259" key="2">
    <source>
        <dbReference type="SMART" id="SM00014"/>
    </source>
</evidence>
<feature type="transmembrane region" description="Helical" evidence="1">
    <location>
        <begin position="25"/>
        <end position="47"/>
    </location>
</feature>
<dbReference type="GO" id="GO:0050380">
    <property type="term" value="F:undecaprenyl-diphosphatase activity"/>
    <property type="evidence" value="ECO:0007669"/>
    <property type="project" value="InterPro"/>
</dbReference>
<reference evidence="4" key="1">
    <citation type="submission" date="2015-10" db="EMBL/GenBank/DDBJ databases">
        <title>Genome of Paenibacillus bovis sp. nov.</title>
        <authorList>
            <person name="Wu Z."/>
            <person name="Gao C."/>
            <person name="Liu Z."/>
            <person name="Zheng H."/>
        </authorList>
    </citation>
    <scope>NUCLEOTIDE SEQUENCE [LARGE SCALE GENOMIC DNA]</scope>
    <source>
        <strain evidence="4">BD3526</strain>
    </source>
</reference>
<dbReference type="CDD" id="cd03385">
    <property type="entry name" value="PAP2_BcrC_like"/>
    <property type="match status" value="1"/>
</dbReference>
<keyword evidence="4" id="KW-1185">Reference proteome</keyword>
<proteinExistence type="predicted"/>
<dbReference type="STRING" id="1616788.AR543_13010"/>
<dbReference type="RefSeq" id="WP_060534944.1">
    <property type="nucleotide sequence ID" value="NZ_CP013023.1"/>
</dbReference>
<dbReference type="Gene3D" id="1.20.144.10">
    <property type="entry name" value="Phosphatidic acid phosphatase type 2/haloperoxidase"/>
    <property type="match status" value="1"/>
</dbReference>
<evidence type="ECO:0000313" key="3">
    <source>
        <dbReference type="EMBL" id="ANF96838.1"/>
    </source>
</evidence>
<dbReference type="EMBL" id="CP013023">
    <property type="protein sequence ID" value="ANF96838.1"/>
    <property type="molecule type" value="Genomic_DNA"/>
</dbReference>
<dbReference type="SMART" id="SM00014">
    <property type="entry name" value="acidPPc"/>
    <property type="match status" value="1"/>
</dbReference>
<name>A0A172ZGX6_9BACL</name>
<evidence type="ECO:0000256" key="1">
    <source>
        <dbReference type="SAM" id="Phobius"/>
    </source>
</evidence>
<feature type="domain" description="Phosphatidic acid phosphatase type 2/haloperoxidase" evidence="2">
    <location>
        <begin position="56"/>
        <end position="163"/>
    </location>
</feature>
<dbReference type="SUPFAM" id="SSF48317">
    <property type="entry name" value="Acid phosphatase/Vanadium-dependent haloperoxidase"/>
    <property type="match status" value="1"/>
</dbReference>
<dbReference type="Pfam" id="PF01569">
    <property type="entry name" value="PAP2"/>
    <property type="match status" value="1"/>
</dbReference>
<dbReference type="AlphaFoldDB" id="A0A172ZGX6"/>
<dbReference type="OrthoDB" id="9789113at2"/>
<organism evidence="3 4">
    <name type="scientific">Paenibacillus bovis</name>
    <dbReference type="NCBI Taxonomy" id="1616788"/>
    <lineage>
        <taxon>Bacteria</taxon>
        <taxon>Bacillati</taxon>
        <taxon>Bacillota</taxon>
        <taxon>Bacilli</taxon>
        <taxon>Bacillales</taxon>
        <taxon>Paenibacillaceae</taxon>
        <taxon>Paenibacillus</taxon>
    </lineage>
</organism>
<dbReference type="GO" id="GO:0005886">
    <property type="term" value="C:plasma membrane"/>
    <property type="evidence" value="ECO:0007669"/>
    <property type="project" value="InterPro"/>
</dbReference>
<feature type="transmembrane region" description="Helical" evidence="1">
    <location>
        <begin position="123"/>
        <end position="142"/>
    </location>
</feature>
<dbReference type="InterPro" id="IPR033879">
    <property type="entry name" value="UPP_Pase"/>
</dbReference>
<feature type="transmembrane region" description="Helical" evidence="1">
    <location>
        <begin position="148"/>
        <end position="166"/>
    </location>
</feature>
<dbReference type="PANTHER" id="PTHR14969:SF58">
    <property type="entry name" value="UNDECAPRENYL-DIPHOSPHATASE BCRC"/>
    <property type="match status" value="1"/>
</dbReference>
<keyword evidence="1" id="KW-0472">Membrane</keyword>
<keyword evidence="1" id="KW-0812">Transmembrane</keyword>
<dbReference type="KEGG" id="pbv:AR543_13010"/>